<accession>A0A6G9RV51</accession>
<dbReference type="EMBL" id="MN539776">
    <property type="protein sequence ID" value="QIR30238.1"/>
    <property type="molecule type" value="Genomic_RNA"/>
</dbReference>
<sequence>MKLIAGGSTSLTFISSTKYLSIQLKKILLKQGVKGLCLHLKSCSVSLQQSVSGYIIKDLTQVGPRVSRSRGGLPRLIPASHRIIIHNKKPGYKILIRFYLTIFYLYRVLEFKGSVKLETITKPGIEFDLEFFNKYIENFNTLMKRKIKVNALDYLSSKSRIFSIFKSSPFSSVITTDPISPDQKKLRNGRWSTHVVPLLDAMRAVSVSPLFSIITKFSKLYFPRINSLFGMMVFKGHLYDMSIAMGFKGFNAWEGRPLGKLSLKEEAAGKVRVFAMVDPITQWLLSPLHKYLFLILKTIPMDGTFNQLKPVHRLLRKSGIRSFFSLDLSAATDRLPISIQKSLLNHLIPTEKSDFGDDWAELLVNRDYQLKSEDYNLDTSLRYSVGQPMGALSSWGMLAYSHHFIVQVAAWECGYPKNRLFSDYAVLGDDLVISHWKVARKYLFILNMIGVECGLHKSILSHKGSGIEFAKNTFVDGTNVSPISFKELQVAHQDLSAWSAFVSKFGLSWDRQARVLGFGYLSRRKSFKKMNHALQLVYLSQIVKADFNTDILSLRRGAPKDFNEIYLYLFTDKVLLPLFRLFKTRPAVYSEFQSSIQNYISKTVSRRFRSDYYDVRTLWDEVWFSDNDNVRNEFDKIRNELASFISDVGLLKQVKSFNGDLSMAFRFSEIPSFNKALSLYLRGQQILAKRSIEPNRILVDKKSKRLDGKLPFQVRLFRKWSRLTHTVIKDFRRSISTP</sequence>
<keyword evidence="2" id="KW-0808">Transferase</keyword>
<evidence type="ECO:0000256" key="2">
    <source>
        <dbReference type="ARBA" id="ARBA00022679"/>
    </source>
</evidence>
<evidence type="ECO:0000313" key="4">
    <source>
        <dbReference type="EMBL" id="QIR30238.1"/>
    </source>
</evidence>
<evidence type="ECO:0000256" key="3">
    <source>
        <dbReference type="ARBA" id="ARBA00022695"/>
    </source>
</evidence>
<dbReference type="InterPro" id="IPR008686">
    <property type="entry name" value="RNA_pol_mitovir"/>
</dbReference>
<dbReference type="Pfam" id="PF05919">
    <property type="entry name" value="Mitovir_RNA_pol"/>
    <property type="match status" value="1"/>
</dbReference>
<dbReference type="PANTHER" id="PTHR34456">
    <property type="entry name" value="MITOVIRUS RNA-DEPENDENT RNA POLYMERASE"/>
    <property type="match status" value="1"/>
</dbReference>
<keyword evidence="1 4" id="KW-0696">RNA-directed RNA polymerase</keyword>
<dbReference type="InterPro" id="IPR043502">
    <property type="entry name" value="DNA/RNA_pol_sf"/>
</dbReference>
<organism evidence="4">
    <name type="scientific">Plasmopara viticola lesion associated mitovirus 15</name>
    <dbReference type="NCBI Taxonomy" id="2719440"/>
    <lineage>
        <taxon>Viruses</taxon>
        <taxon>Riboviria</taxon>
        <taxon>Orthornavirae</taxon>
        <taxon>Lenarviricota</taxon>
        <taxon>Howeltoviricetes</taxon>
        <taxon>Cryppavirales</taxon>
        <taxon>Mitoviridae</taxon>
        <taxon>Mitovirus</taxon>
    </lineage>
</organism>
<dbReference type="PANTHER" id="PTHR34456:SF13">
    <property type="entry name" value="REVERSE TRANSCRIPTASE DOMAIN-CONTAINING PROTEIN"/>
    <property type="match status" value="1"/>
</dbReference>
<proteinExistence type="predicted"/>
<dbReference type="SUPFAM" id="SSF56672">
    <property type="entry name" value="DNA/RNA polymerases"/>
    <property type="match status" value="1"/>
</dbReference>
<evidence type="ECO:0000256" key="1">
    <source>
        <dbReference type="ARBA" id="ARBA00022484"/>
    </source>
</evidence>
<name>A0A6G9RV51_9VIRU</name>
<protein>
    <submittedName>
        <fullName evidence="4">RNA-dependent RNA polymerase</fullName>
    </submittedName>
</protein>
<keyword evidence="3" id="KW-0548">Nucleotidyltransferase</keyword>
<reference evidence="4" key="1">
    <citation type="journal article" date="2020" name="Virus Evol.">
        <title>Analysis of the virome associated to grapevine downy mildew lesions reveals new mycovirus lineages.</title>
        <authorList>
            <person name="Chiapello M."/>
            <person name="Rodriguez-Romero J."/>
            <person name="Ayllon M.A."/>
            <person name="Turina M."/>
        </authorList>
    </citation>
    <scope>NUCLEOTIDE SEQUENCE</scope>
    <source>
        <strain evidence="4">DMG-F_DN42615</strain>
    </source>
</reference>
<dbReference type="GO" id="GO:0003968">
    <property type="term" value="F:RNA-directed RNA polymerase activity"/>
    <property type="evidence" value="ECO:0007669"/>
    <property type="project" value="UniProtKB-KW"/>
</dbReference>